<proteinExistence type="predicted"/>
<evidence type="ECO:0000256" key="1">
    <source>
        <dbReference type="SAM" id="MobiDB-lite"/>
    </source>
</evidence>
<dbReference type="Proteomes" id="UP000078540">
    <property type="component" value="Unassembled WGS sequence"/>
</dbReference>
<dbReference type="EMBL" id="KQ976423">
    <property type="protein sequence ID" value="KYM88845.1"/>
    <property type="molecule type" value="Genomic_DNA"/>
</dbReference>
<feature type="signal peptide" evidence="2">
    <location>
        <begin position="1"/>
        <end position="18"/>
    </location>
</feature>
<feature type="region of interest" description="Disordered" evidence="1">
    <location>
        <begin position="207"/>
        <end position="276"/>
    </location>
</feature>
<protein>
    <submittedName>
        <fullName evidence="3">Uncharacterized protein</fullName>
    </submittedName>
</protein>
<keyword evidence="2" id="KW-0732">Signal</keyword>
<gene>
    <name evidence="3" type="ORF">ALC53_02610</name>
</gene>
<feature type="compositionally biased region" description="Acidic residues" evidence="1">
    <location>
        <begin position="452"/>
        <end position="463"/>
    </location>
</feature>
<feature type="compositionally biased region" description="Acidic residues" evidence="1">
    <location>
        <begin position="210"/>
        <end position="225"/>
    </location>
</feature>
<dbReference type="AlphaFoldDB" id="A0A195BS53"/>
<reference evidence="3 4" key="1">
    <citation type="submission" date="2015-09" db="EMBL/GenBank/DDBJ databases">
        <title>Atta colombica WGS genome.</title>
        <authorList>
            <person name="Nygaard S."/>
            <person name="Hu H."/>
            <person name="Boomsma J."/>
            <person name="Zhang G."/>
        </authorList>
    </citation>
    <scope>NUCLEOTIDE SEQUENCE [LARGE SCALE GENOMIC DNA]</scope>
    <source>
        <strain evidence="3">Treedump-2</strain>
        <tissue evidence="3">Whole body</tissue>
    </source>
</reference>
<evidence type="ECO:0000256" key="2">
    <source>
        <dbReference type="SAM" id="SignalP"/>
    </source>
</evidence>
<feature type="compositionally biased region" description="Basic and acidic residues" evidence="1">
    <location>
        <begin position="250"/>
        <end position="276"/>
    </location>
</feature>
<keyword evidence="4" id="KW-1185">Reference proteome</keyword>
<sequence length="503" mass="58106">MFLERIILISSILAVAFATPKISGSIPIWHLPCGELDLRAIPLKSLEEMKTSLESLRLQHQLTMNDYLFRDYEYLYERVRIGVDDHQYIPNWVPGKKDVNLIRKLVDASTPMIINCFPKLHMDLQKFAVAFEELVEDEPNSQIRQALKATQSYLTMMLREVESNIISLPIIRLPTRVERNIMSHTERNPVDETRRLIRDWGDSVASASEIGEEYDDSDMYMEPDESGTTSLPDRTEESSQKNQNETLIDIIDKNNEKSSEIENPETSKDQEAKNTDHTGITQFADAGRGLETESQNFFPTFAELFGNHRLSFAEQQQRYRPNRFLGYFQRDRNYQTAATKDQHSILGSGNFGVIRGGTYYPEDKENDEYAIDESLYNPYYHNRGRAQYYRNPKPQPIRGGDFFANFRDFADITAPPKSSFSHLSVVYANKNGSSTGRVTEPRNIIETLRMLEEEEQSNEEEVSTEIPRKKQSKGKVKLMKMKQYEEDKARRSRMSVEPLLALS</sequence>
<accession>A0A195BS53</accession>
<feature type="region of interest" description="Disordered" evidence="1">
    <location>
        <begin position="452"/>
        <end position="503"/>
    </location>
</feature>
<evidence type="ECO:0000313" key="3">
    <source>
        <dbReference type="EMBL" id="KYM88845.1"/>
    </source>
</evidence>
<name>A0A195BS53_9HYME</name>
<dbReference type="STRING" id="520822.A0A195BS53"/>
<feature type="chain" id="PRO_5008269639" evidence="2">
    <location>
        <begin position="19"/>
        <end position="503"/>
    </location>
</feature>
<evidence type="ECO:0000313" key="4">
    <source>
        <dbReference type="Proteomes" id="UP000078540"/>
    </source>
</evidence>
<organism evidence="3 4">
    <name type="scientific">Atta colombica</name>
    <dbReference type="NCBI Taxonomy" id="520822"/>
    <lineage>
        <taxon>Eukaryota</taxon>
        <taxon>Metazoa</taxon>
        <taxon>Ecdysozoa</taxon>
        <taxon>Arthropoda</taxon>
        <taxon>Hexapoda</taxon>
        <taxon>Insecta</taxon>
        <taxon>Pterygota</taxon>
        <taxon>Neoptera</taxon>
        <taxon>Endopterygota</taxon>
        <taxon>Hymenoptera</taxon>
        <taxon>Apocrita</taxon>
        <taxon>Aculeata</taxon>
        <taxon>Formicoidea</taxon>
        <taxon>Formicidae</taxon>
        <taxon>Myrmicinae</taxon>
        <taxon>Atta</taxon>
    </lineage>
</organism>
<feature type="compositionally biased region" description="Basic residues" evidence="1">
    <location>
        <begin position="469"/>
        <end position="480"/>
    </location>
</feature>